<dbReference type="EMBL" id="SETJ01000101">
    <property type="protein sequence ID" value="RZM15291.1"/>
    <property type="molecule type" value="Genomic_DNA"/>
</dbReference>
<feature type="modified residue" description="N6-(pyridoxal phosphate)lysine" evidence="6">
    <location>
        <position position="293"/>
    </location>
</feature>
<accession>A0A4Q7DX43</accession>
<dbReference type="PANTHER" id="PTHR45677">
    <property type="entry name" value="GLUTAMATE DECARBOXYLASE-RELATED"/>
    <property type="match status" value="1"/>
</dbReference>
<evidence type="ECO:0000313" key="9">
    <source>
        <dbReference type="Proteomes" id="UP000292818"/>
    </source>
</evidence>
<evidence type="ECO:0000256" key="4">
    <source>
        <dbReference type="ARBA" id="ARBA00022898"/>
    </source>
</evidence>
<dbReference type="Pfam" id="PF00282">
    <property type="entry name" value="Pyridoxal_deC"/>
    <property type="match status" value="1"/>
</dbReference>
<dbReference type="GO" id="GO:0004058">
    <property type="term" value="F:aromatic-L-amino-acid decarboxylase activity"/>
    <property type="evidence" value="ECO:0007669"/>
    <property type="project" value="UniProtKB-ARBA"/>
</dbReference>
<name>A0A4Q7DX43_9LACO</name>
<evidence type="ECO:0000256" key="5">
    <source>
        <dbReference type="ARBA" id="ARBA00023239"/>
    </source>
</evidence>
<protein>
    <submittedName>
        <fullName evidence="8">Pyridoxal-dependent decarboxylase</fullName>
    </submittedName>
</protein>
<sequence length="430" mass="48401">MKNNDLLSEGNKVEFERDLNQFIRKLIDWKTDSSLVHRADDLNTTISTDALPLGGQSLDDSIEELVGSLDRNINFSSKKFMGFPDCGNSLAGLAGAVAEVFLQQNLINKDICSPMGTEVEADVLNWLRELIGYAVNNKLTDVSQLGGAVTTGGVMSNTYALMAAARKYPDKKIVILPNNIGHYSLSYATEWLNLDVKVVYCKTKQYRLDQVELKRLLHFYGESVLFVGVYACDSMTSTCEDLEGVYHVVKEVENDIWLHADACHGFALSFSDAYRSKVTYLRHYDSCTMDPHKVMWLPYTLSVVLMKNADDFGTLSRTNALIMDDPLSFGKTTPFIGSKPYDSLKLWMVMKTLGVHEIGEMVEARISNADLFYAILNSDINFYVGNDDILFSVIFQYVPDKDAEIEQINEVNRSIYRKMLSDGEYYFGSV</sequence>
<dbReference type="Proteomes" id="UP000292818">
    <property type="component" value="Unassembled WGS sequence"/>
</dbReference>
<comment type="caution">
    <text evidence="8">The sequence shown here is derived from an EMBL/GenBank/DDBJ whole genome shotgun (WGS) entry which is preliminary data.</text>
</comment>
<dbReference type="PANTHER" id="PTHR45677:SF8">
    <property type="entry name" value="CYSTEINE SULFINIC ACID DECARBOXYLASE"/>
    <property type="match status" value="1"/>
</dbReference>
<keyword evidence="5 7" id="KW-0456">Lyase</keyword>
<evidence type="ECO:0000256" key="2">
    <source>
        <dbReference type="ARBA" id="ARBA00009533"/>
    </source>
</evidence>
<keyword evidence="4 6" id="KW-0663">Pyridoxal phosphate</keyword>
<keyword evidence="3" id="KW-0210">Decarboxylase</keyword>
<dbReference type="InterPro" id="IPR015421">
    <property type="entry name" value="PyrdxlP-dep_Trfase_major"/>
</dbReference>
<proteinExistence type="inferred from homology"/>
<dbReference type="SUPFAM" id="SSF53383">
    <property type="entry name" value="PLP-dependent transferases"/>
    <property type="match status" value="1"/>
</dbReference>
<organism evidence="8 9">
    <name type="scientific">Lactobacillus delbrueckii</name>
    <dbReference type="NCBI Taxonomy" id="1584"/>
    <lineage>
        <taxon>Bacteria</taxon>
        <taxon>Bacillati</taxon>
        <taxon>Bacillota</taxon>
        <taxon>Bacilli</taxon>
        <taxon>Lactobacillales</taxon>
        <taxon>Lactobacillaceae</taxon>
        <taxon>Lactobacillus</taxon>
    </lineage>
</organism>
<dbReference type="InterPro" id="IPR002129">
    <property type="entry name" value="PyrdxlP-dep_de-COase"/>
</dbReference>
<evidence type="ECO:0000256" key="3">
    <source>
        <dbReference type="ARBA" id="ARBA00022793"/>
    </source>
</evidence>
<dbReference type="GO" id="GO:0030170">
    <property type="term" value="F:pyridoxal phosphate binding"/>
    <property type="evidence" value="ECO:0007669"/>
    <property type="project" value="InterPro"/>
</dbReference>
<dbReference type="AlphaFoldDB" id="A0A4Q7DX43"/>
<evidence type="ECO:0000256" key="1">
    <source>
        <dbReference type="ARBA" id="ARBA00001933"/>
    </source>
</evidence>
<evidence type="ECO:0000256" key="6">
    <source>
        <dbReference type="PIRSR" id="PIRSR602129-50"/>
    </source>
</evidence>
<reference evidence="8 9" key="1">
    <citation type="submission" date="2019-01" db="EMBL/GenBank/DDBJ databases">
        <title>Colonization of the human gut by bovine bacteria present in Parmesan cheese.</title>
        <authorList>
            <person name="Lugli G.A."/>
            <person name="Milani C."/>
        </authorList>
    </citation>
    <scope>NUCLEOTIDE SEQUENCE [LARGE SCALE GENOMIC DNA]</scope>
    <source>
        <strain evidence="8 9">LDELB18P1</strain>
    </source>
</reference>
<evidence type="ECO:0000313" key="8">
    <source>
        <dbReference type="EMBL" id="RZM15291.1"/>
    </source>
</evidence>
<dbReference type="GO" id="GO:0005737">
    <property type="term" value="C:cytoplasm"/>
    <property type="evidence" value="ECO:0007669"/>
    <property type="project" value="TreeGrafter"/>
</dbReference>
<gene>
    <name evidence="8" type="ORF">LDELB18P1_1962</name>
</gene>
<dbReference type="Gene3D" id="3.90.1150.170">
    <property type="match status" value="1"/>
</dbReference>
<dbReference type="Gene3D" id="3.40.640.10">
    <property type="entry name" value="Type I PLP-dependent aspartate aminotransferase-like (Major domain)"/>
    <property type="match status" value="1"/>
</dbReference>
<dbReference type="InterPro" id="IPR015424">
    <property type="entry name" value="PyrdxlP-dep_Trfase"/>
</dbReference>
<comment type="cofactor">
    <cofactor evidence="1 6 7">
        <name>pyridoxal 5'-phosphate</name>
        <dbReference type="ChEBI" id="CHEBI:597326"/>
    </cofactor>
</comment>
<comment type="similarity">
    <text evidence="2 7">Belongs to the group II decarboxylase family.</text>
</comment>
<evidence type="ECO:0000256" key="7">
    <source>
        <dbReference type="RuleBase" id="RU000382"/>
    </source>
</evidence>
<dbReference type="RefSeq" id="WP_242508957.1">
    <property type="nucleotide sequence ID" value="NZ_SETJ01000101.1"/>
</dbReference>
<dbReference type="GO" id="GO:0019752">
    <property type="term" value="P:carboxylic acid metabolic process"/>
    <property type="evidence" value="ECO:0007669"/>
    <property type="project" value="InterPro"/>
</dbReference>